<protein>
    <submittedName>
        <fullName evidence="1">Uncharacterized protein</fullName>
    </submittedName>
</protein>
<evidence type="ECO:0000313" key="2">
    <source>
        <dbReference type="Proteomes" id="UP000000263"/>
    </source>
</evidence>
<gene>
    <name evidence="1" type="ordered locus">Rcas_2252</name>
</gene>
<reference evidence="1 2" key="1">
    <citation type="submission" date="2007-08" db="EMBL/GenBank/DDBJ databases">
        <title>Complete sequence of Roseiflexus castenholzii DSM 13941.</title>
        <authorList>
            <consortium name="US DOE Joint Genome Institute"/>
            <person name="Copeland A."/>
            <person name="Lucas S."/>
            <person name="Lapidus A."/>
            <person name="Barry K."/>
            <person name="Glavina del Rio T."/>
            <person name="Dalin E."/>
            <person name="Tice H."/>
            <person name="Pitluck S."/>
            <person name="Thompson L.S."/>
            <person name="Brettin T."/>
            <person name="Bruce D."/>
            <person name="Detter J.C."/>
            <person name="Han C."/>
            <person name="Tapia R."/>
            <person name="Schmutz J."/>
            <person name="Larimer F."/>
            <person name="Land M."/>
            <person name="Hauser L."/>
            <person name="Kyrpides N."/>
            <person name="Mikhailova N."/>
            <person name="Bryant D.A."/>
            <person name="Hanada S."/>
            <person name="Tsukatani Y."/>
            <person name="Richardson P."/>
        </authorList>
    </citation>
    <scope>NUCLEOTIDE SEQUENCE [LARGE SCALE GENOMIC DNA]</scope>
    <source>
        <strain evidence="2">DSM 13941 / HLO8</strain>
    </source>
</reference>
<organism evidence="1 2">
    <name type="scientific">Roseiflexus castenholzii (strain DSM 13941 / HLO8)</name>
    <dbReference type="NCBI Taxonomy" id="383372"/>
    <lineage>
        <taxon>Bacteria</taxon>
        <taxon>Bacillati</taxon>
        <taxon>Chloroflexota</taxon>
        <taxon>Chloroflexia</taxon>
        <taxon>Chloroflexales</taxon>
        <taxon>Roseiflexineae</taxon>
        <taxon>Roseiflexaceae</taxon>
        <taxon>Roseiflexus</taxon>
    </lineage>
</organism>
<dbReference type="KEGG" id="rca:Rcas_2252"/>
<sequence length="191" mass="22126">MTPALEPRIVEEPGNGTLEIFPLEPKEETLVALMTEFFRDHWDKIHFGPLIQGSVFEIKVTEPPTKIGMLDGYLTVDFGVWHFHICIGEHKGSKNKPVDPDLAHHRRTSRAEFYRRLNPDGTVGSWGFRMFNGKDENQISIFLPNPFLSDDMRFLKHPDWSRLALWDDLRQRYLGLPPDPKDRSGKTMFHG</sequence>
<dbReference type="STRING" id="383372.Rcas_2252"/>
<dbReference type="HOGENOM" id="CLU_1420487_0_0_0"/>
<keyword evidence="2" id="KW-1185">Reference proteome</keyword>
<dbReference type="Proteomes" id="UP000000263">
    <property type="component" value="Chromosome"/>
</dbReference>
<proteinExistence type="predicted"/>
<name>A7NLF2_ROSCS</name>
<dbReference type="InterPro" id="IPR056093">
    <property type="entry name" value="DUF7676"/>
</dbReference>
<accession>A7NLF2</accession>
<dbReference type="AlphaFoldDB" id="A7NLF2"/>
<dbReference type="EMBL" id="CP000804">
    <property type="protein sequence ID" value="ABU58335.1"/>
    <property type="molecule type" value="Genomic_DNA"/>
</dbReference>
<dbReference type="OrthoDB" id="9800692at2"/>
<evidence type="ECO:0000313" key="1">
    <source>
        <dbReference type="EMBL" id="ABU58335.1"/>
    </source>
</evidence>
<dbReference type="eggNOG" id="COG3411">
    <property type="taxonomic scope" value="Bacteria"/>
</dbReference>
<dbReference type="RefSeq" id="WP_012120759.1">
    <property type="nucleotide sequence ID" value="NC_009767.1"/>
</dbReference>
<dbReference type="Pfam" id="PF24724">
    <property type="entry name" value="DUF7676"/>
    <property type="match status" value="1"/>
</dbReference>